<protein>
    <submittedName>
        <fullName evidence="1">Uncharacterized protein</fullName>
    </submittedName>
</protein>
<dbReference type="AlphaFoldDB" id="A0A0F6APE4"/>
<name>A0A0F6APE4_BRUA1</name>
<sequence length="35" mass="3729">MPYRTGFAILQAIADKKAGIVTLLAQSDNTFASTD</sequence>
<gene>
    <name evidence="1" type="ordered locus">BAbS19_I04120</name>
</gene>
<dbReference type="EMBL" id="CP000887">
    <property type="protein sequence ID" value="ACD71951.1"/>
    <property type="molecule type" value="Genomic_DNA"/>
</dbReference>
<proteinExistence type="predicted"/>
<evidence type="ECO:0000313" key="2">
    <source>
        <dbReference type="Proteomes" id="UP000002565"/>
    </source>
</evidence>
<accession>A0A0F6APE4</accession>
<dbReference type="HOGENOM" id="CLU_3363710_0_0_5"/>
<reference evidence="1 2" key="1">
    <citation type="journal article" date="2008" name="PLoS ONE">
        <title>Genome sequence of Brucella abortus vaccine strain S19 compared to virulent strains yields candidate virulence genes.</title>
        <authorList>
            <person name="Crasta O.R."/>
            <person name="Folkerts O."/>
            <person name="Fei Z."/>
            <person name="Mane S.P."/>
            <person name="Evans C."/>
            <person name="Martino-Catt S."/>
            <person name="Bricker B."/>
            <person name="Yu G."/>
            <person name="Du L."/>
            <person name="Sobral B.W."/>
        </authorList>
    </citation>
    <scope>NUCLEOTIDE SEQUENCE [LARGE SCALE GENOMIC DNA]</scope>
    <source>
        <strain evidence="1 2">S19</strain>
    </source>
</reference>
<dbReference type="Proteomes" id="UP000002565">
    <property type="component" value="Chromosome 1"/>
</dbReference>
<dbReference type="KEGG" id="bmc:BAbS19_I04120"/>
<organism evidence="1 2">
    <name type="scientific">Brucella abortus (strain S19)</name>
    <dbReference type="NCBI Taxonomy" id="430066"/>
    <lineage>
        <taxon>Bacteria</taxon>
        <taxon>Pseudomonadati</taxon>
        <taxon>Pseudomonadota</taxon>
        <taxon>Alphaproteobacteria</taxon>
        <taxon>Hyphomicrobiales</taxon>
        <taxon>Brucellaceae</taxon>
        <taxon>Brucella/Ochrobactrum group</taxon>
        <taxon>Brucella</taxon>
    </lineage>
</organism>
<evidence type="ECO:0000313" key="1">
    <source>
        <dbReference type="EMBL" id="ACD71951.1"/>
    </source>
</evidence>